<comment type="caution">
    <text evidence="1">The sequence shown here is derived from an EMBL/GenBank/DDBJ whole genome shotgun (WGS) entry which is preliminary data.</text>
</comment>
<dbReference type="Proteomes" id="UP001172386">
    <property type="component" value="Unassembled WGS sequence"/>
</dbReference>
<protein>
    <submittedName>
        <fullName evidence="1">Uncharacterized protein</fullName>
    </submittedName>
</protein>
<accession>A0ACC2ZW93</accession>
<reference evidence="1" key="1">
    <citation type="submission" date="2022-10" db="EMBL/GenBank/DDBJ databases">
        <title>Culturing micro-colonial fungi from biological soil crusts in the Mojave desert and describing Neophaeococcomyces mojavensis, and introducing the new genera and species Taxawa tesnikishii.</title>
        <authorList>
            <person name="Kurbessoian T."/>
            <person name="Stajich J.E."/>
        </authorList>
    </citation>
    <scope>NUCLEOTIDE SEQUENCE</scope>
    <source>
        <strain evidence="1">JES_112</strain>
    </source>
</reference>
<name>A0ACC2ZW93_9EURO</name>
<evidence type="ECO:0000313" key="2">
    <source>
        <dbReference type="Proteomes" id="UP001172386"/>
    </source>
</evidence>
<gene>
    <name evidence="1" type="ORF">H2198_008935</name>
</gene>
<evidence type="ECO:0000313" key="1">
    <source>
        <dbReference type="EMBL" id="KAJ9651810.1"/>
    </source>
</evidence>
<keyword evidence="2" id="KW-1185">Reference proteome</keyword>
<proteinExistence type="predicted"/>
<dbReference type="EMBL" id="JAPDRQ010000235">
    <property type="protein sequence ID" value="KAJ9651810.1"/>
    <property type="molecule type" value="Genomic_DNA"/>
</dbReference>
<sequence>MSSMLALPAGPTEIRSAHYQPGPISQRTTSHETSHNSKSSRDWFQGGLPTPPATKDMTSISVPNGNRAYPQQYSYLSHQQPSKSHLPEPRVSSYFPHAQTAVAPYGHDTRGQDDANSGNSDMGSRRHDDQIAFHLQIPESVNNSKGSLAEFAAELTCLFWFETSETIEYAEALSKTALPDRALNPDATPSIGFRKWVTTILSTTQVGKNVVLLALMFIHRLKKFNPGVSGKRGSEFRLLTIALMLGNKFLDDNTYTNKTWAEVSGISVNEIHIMEVEFLSNMRYELYASEAQWQEWKAKLGRFSSFYDKASKFNSFKASSPTTPITQALPHKLPSPPSSNRYVNHGVTNLPNPLHTLPHLPRSPARYFSSTEYPMERKRSLDTSNDLPPAKRVHSSFSSSASLSPAVMMPIPTLTPSSAGSAIPYDSNRMPQLPVPTLPVPAGRAGMHLTPLSLPGPRAMSTVYPTTTGYSQPITPVTAGPPNMPQSQMNGPLTTPSGPGSASRAPSYAGSAHTSPTNMYGTSTPTRSGLSPSYFLMNRSSPYRPVRHVNTLLYPPPSTAMQNPVRNIGFEQMHYQPLSKNPNQLHPGPMPSLHHDPWQSHVSTPISQPYRPY</sequence>
<organism evidence="1 2">
    <name type="scientific">Neophaeococcomyces mojaviensis</name>
    <dbReference type="NCBI Taxonomy" id="3383035"/>
    <lineage>
        <taxon>Eukaryota</taxon>
        <taxon>Fungi</taxon>
        <taxon>Dikarya</taxon>
        <taxon>Ascomycota</taxon>
        <taxon>Pezizomycotina</taxon>
        <taxon>Eurotiomycetes</taxon>
        <taxon>Chaetothyriomycetidae</taxon>
        <taxon>Chaetothyriales</taxon>
        <taxon>Chaetothyriales incertae sedis</taxon>
        <taxon>Neophaeococcomyces</taxon>
    </lineage>
</organism>